<dbReference type="CDD" id="cd05327">
    <property type="entry name" value="retinol-DH_like_SDR_c_like"/>
    <property type="match status" value="1"/>
</dbReference>
<dbReference type="PANTHER" id="PTHR43157">
    <property type="entry name" value="PHOSPHATIDYLINOSITOL-GLYCAN BIOSYNTHESIS CLASS F PROTEIN-RELATED"/>
    <property type="match status" value="1"/>
</dbReference>
<evidence type="ECO:0000256" key="1">
    <source>
        <dbReference type="ARBA" id="ARBA00023002"/>
    </source>
</evidence>
<dbReference type="SUPFAM" id="SSF51735">
    <property type="entry name" value="NAD(P)-binding Rossmann-fold domains"/>
    <property type="match status" value="1"/>
</dbReference>
<dbReference type="AlphaFoldDB" id="A0A7F5RCR3"/>
<dbReference type="PRINTS" id="PR00081">
    <property type="entry name" value="GDHRDH"/>
</dbReference>
<dbReference type="OrthoDB" id="542013at2759"/>
<dbReference type="PRINTS" id="PR00080">
    <property type="entry name" value="SDRFAMILY"/>
</dbReference>
<dbReference type="Gene3D" id="3.40.50.720">
    <property type="entry name" value="NAD(P)-binding Rossmann-like Domain"/>
    <property type="match status" value="1"/>
</dbReference>
<dbReference type="InParanoid" id="A0A7F5RCR3"/>
<dbReference type="RefSeq" id="XP_025833740.1">
    <property type="nucleotide sequence ID" value="XM_025977955.1"/>
</dbReference>
<evidence type="ECO:0000313" key="3">
    <source>
        <dbReference type="Proteomes" id="UP000192223"/>
    </source>
</evidence>
<dbReference type="InterPro" id="IPR002347">
    <property type="entry name" value="SDR_fam"/>
</dbReference>
<evidence type="ECO:0000313" key="4">
    <source>
        <dbReference type="RefSeq" id="XP_025833740.1"/>
    </source>
</evidence>
<name>A0A7F5RCR3_AGRPL</name>
<dbReference type="Pfam" id="PF00106">
    <property type="entry name" value="adh_short"/>
    <property type="match status" value="2"/>
</dbReference>
<dbReference type="KEGG" id="apln:112905456"/>
<accession>A0A7F5RCR3</accession>
<proteinExistence type="inferred from homology"/>
<protein>
    <submittedName>
        <fullName evidence="4">Retinol dehydrogenase 12-like</fullName>
    </submittedName>
</protein>
<dbReference type="GO" id="GO:0016491">
    <property type="term" value="F:oxidoreductase activity"/>
    <property type="evidence" value="ECO:0007669"/>
    <property type="project" value="UniProtKB-KW"/>
</dbReference>
<organism evidence="3 4">
    <name type="scientific">Agrilus planipennis</name>
    <name type="common">Emerald ash borer</name>
    <name type="synonym">Agrilus marcopoli</name>
    <dbReference type="NCBI Taxonomy" id="224129"/>
    <lineage>
        <taxon>Eukaryota</taxon>
        <taxon>Metazoa</taxon>
        <taxon>Ecdysozoa</taxon>
        <taxon>Arthropoda</taxon>
        <taxon>Hexapoda</taxon>
        <taxon>Insecta</taxon>
        <taxon>Pterygota</taxon>
        <taxon>Neoptera</taxon>
        <taxon>Endopterygota</taxon>
        <taxon>Coleoptera</taxon>
        <taxon>Polyphaga</taxon>
        <taxon>Elateriformia</taxon>
        <taxon>Buprestoidea</taxon>
        <taxon>Buprestidae</taxon>
        <taxon>Agrilinae</taxon>
        <taxon>Agrilus</taxon>
    </lineage>
</organism>
<dbReference type="InterPro" id="IPR036291">
    <property type="entry name" value="NAD(P)-bd_dom_sf"/>
</dbReference>
<evidence type="ECO:0000256" key="2">
    <source>
        <dbReference type="RuleBase" id="RU000363"/>
    </source>
</evidence>
<dbReference type="GeneID" id="112905456"/>
<dbReference type="PANTHER" id="PTHR43157:SF31">
    <property type="entry name" value="PHOSPHATIDYLINOSITOL-GLYCAN BIOSYNTHESIS CLASS F PROTEIN"/>
    <property type="match status" value="1"/>
</dbReference>
<reference evidence="4" key="1">
    <citation type="submission" date="2025-08" db="UniProtKB">
        <authorList>
            <consortium name="RefSeq"/>
        </authorList>
    </citation>
    <scope>IDENTIFICATION</scope>
    <source>
        <tissue evidence="4">Entire body</tissue>
    </source>
</reference>
<comment type="similarity">
    <text evidence="2">Belongs to the short-chain dehydrogenases/reductases (SDR) family.</text>
</comment>
<keyword evidence="1" id="KW-0560">Oxidoreductase</keyword>
<dbReference type="Proteomes" id="UP000192223">
    <property type="component" value="Unplaced"/>
</dbReference>
<gene>
    <name evidence="4" type="primary">LOC112905456</name>
</gene>
<feature type="non-terminal residue" evidence="4">
    <location>
        <position position="1"/>
    </location>
</feature>
<sequence length="324" mass="36172">TAACCNALLTGAALYGIYRYFYGGICRCTTRLDGLVIIITGPTSGIGKALSFLLVERGASLVLACRDLEKGNQLKNKLKKYNSNNAKIFVKQLNLQSFSSIIKFAEDINSTFNEIYALVNNAGVFFHEQKLTEDGFDITFQVNYLGPFVLTHHLLKTLKKSDHARVVNVASEAHRTVNVYDLKAITKCQTDFRTHYKAYGVSKLALVLFSRQLAKKLKNTNILVNAVNPGNVETAIYRYFPPLCNPFLYALQWPVRTIVVKRPHQGAQSLLHSLLTSNRSTGQYISDCKLALPSSIALNDSLAEEYYDLTMQLLSDIFTTESDC</sequence>
<keyword evidence="3" id="KW-1185">Reference proteome</keyword>